<comment type="caution">
    <text evidence="1">The sequence shown here is derived from an EMBL/GenBank/DDBJ whole genome shotgun (WGS) entry which is preliminary data.</text>
</comment>
<gene>
    <name evidence="1" type="ORF">DFP97_101392</name>
</gene>
<proteinExistence type="predicted"/>
<accession>A0A368WAB9</accession>
<keyword evidence="2" id="KW-1185">Reference proteome</keyword>
<dbReference type="RefSeq" id="WP_114378268.1">
    <property type="nucleotide sequence ID" value="NZ_QPJD01000001.1"/>
</dbReference>
<reference evidence="1 2" key="1">
    <citation type="submission" date="2018-07" db="EMBL/GenBank/DDBJ databases">
        <title>Genomic Encyclopedia of Type Strains, Phase III (KMG-III): the genomes of soil and plant-associated and newly described type strains.</title>
        <authorList>
            <person name="Whitman W."/>
        </authorList>
    </citation>
    <scope>NUCLEOTIDE SEQUENCE [LARGE SCALE GENOMIC DNA]</scope>
    <source>
        <strain evidence="1 2">CECT 7506</strain>
    </source>
</reference>
<organism evidence="1 2">
    <name type="scientific">Paenibacillus prosopidis</name>
    <dbReference type="NCBI Taxonomy" id="630520"/>
    <lineage>
        <taxon>Bacteria</taxon>
        <taxon>Bacillati</taxon>
        <taxon>Bacillota</taxon>
        <taxon>Bacilli</taxon>
        <taxon>Bacillales</taxon>
        <taxon>Paenibacillaceae</taxon>
        <taxon>Paenibacillus</taxon>
    </lineage>
</organism>
<dbReference type="EMBL" id="QPJD01000001">
    <property type="protein sequence ID" value="RCW52046.1"/>
    <property type="molecule type" value="Genomic_DNA"/>
</dbReference>
<dbReference type="InterPro" id="IPR018247">
    <property type="entry name" value="EF_Hand_1_Ca_BS"/>
</dbReference>
<sequence length="209" mass="24427">MKITCFYGSYPDMGYIYLKPSEFSTKNLESENELAQHINIHQISIPYLTDPNIASSLDKMSVAAHTFEADYENGYDTEYGNDMDDDGYITGIELNLQLDRFVDLMKNQAFKVIRTEWRSTEFHLITLDHWENVFQSNNVIYKLNNQEDAFVIVQLEEPEKLGYHYTDKEDRKPIALFKALISSRNDIYPIDYLLKPEFVIIKDIGPFHS</sequence>
<dbReference type="PROSITE" id="PS00018">
    <property type="entry name" value="EF_HAND_1"/>
    <property type="match status" value="1"/>
</dbReference>
<dbReference type="Proteomes" id="UP000252415">
    <property type="component" value="Unassembled WGS sequence"/>
</dbReference>
<dbReference type="AlphaFoldDB" id="A0A368WAB9"/>
<name>A0A368WAB9_9BACL</name>
<protein>
    <submittedName>
        <fullName evidence="1">Uncharacterized protein</fullName>
    </submittedName>
</protein>
<evidence type="ECO:0000313" key="1">
    <source>
        <dbReference type="EMBL" id="RCW52046.1"/>
    </source>
</evidence>
<dbReference type="OrthoDB" id="2111223at2"/>
<evidence type="ECO:0000313" key="2">
    <source>
        <dbReference type="Proteomes" id="UP000252415"/>
    </source>
</evidence>